<dbReference type="GO" id="GO:0004144">
    <property type="term" value="F:diacylglycerol O-acyltransferase activity"/>
    <property type="evidence" value="ECO:0007669"/>
    <property type="project" value="UniProtKB-ARBA"/>
</dbReference>
<dbReference type="PANTHER" id="PTHR22753">
    <property type="entry name" value="TRANSMEMBRANE PROTEIN 68"/>
    <property type="match status" value="1"/>
</dbReference>
<dbReference type="Gene3D" id="3.40.50.1820">
    <property type="entry name" value="alpha/beta hydrolase"/>
    <property type="match status" value="1"/>
</dbReference>
<keyword evidence="2" id="KW-0808">Transferase</keyword>
<dbReference type="InterPro" id="IPR007130">
    <property type="entry name" value="DAGAT"/>
</dbReference>
<dbReference type="Pfam" id="PF03982">
    <property type="entry name" value="DAGAT"/>
    <property type="match status" value="1"/>
</dbReference>
<feature type="domain" description="Serine aminopeptidase S33" evidence="4">
    <location>
        <begin position="152"/>
        <end position="326"/>
    </location>
</feature>
<gene>
    <name evidence="5" type="primary">F1C9.19</name>
</gene>
<dbReference type="CDD" id="cd07987">
    <property type="entry name" value="LPLAT_MGAT-like"/>
    <property type="match status" value="1"/>
</dbReference>
<reference evidence="5" key="2">
    <citation type="submission" date="2001-01" db="EMBL/GenBank/DDBJ databases">
        <title>Arabidopsis thaliana chromosome III BAC F1C9 genomic sequence.</title>
        <authorList>
            <person name="Lin X."/>
            <person name="Kaul S."/>
            <person name="Town C.D."/>
            <person name="Benito M.-I."/>
            <person name="Creasy T.H."/>
            <person name="Haas B."/>
            <person name="Ronning C.M."/>
            <person name="Koo H."/>
            <person name="Fujii C.Y."/>
            <person name="Utterback T.R."/>
            <person name="Barnstead M.E."/>
            <person name="Bowman C.L."/>
            <person name="White O."/>
            <person name="Nierman W.C."/>
            <person name="Fraser C.M."/>
        </authorList>
    </citation>
    <scope>NUCLEOTIDE SEQUENCE</scope>
</reference>
<evidence type="ECO:0000256" key="2">
    <source>
        <dbReference type="ARBA" id="ARBA00022679"/>
    </source>
</evidence>
<dbReference type="InterPro" id="IPR022742">
    <property type="entry name" value="Hydrolase_4"/>
</dbReference>
<evidence type="ECO:0000313" key="5">
    <source>
        <dbReference type="EMBL" id="AAF14832.1"/>
    </source>
</evidence>
<dbReference type="EMBL" id="AC011664">
    <property type="protein sequence ID" value="AAF14832.1"/>
    <property type="molecule type" value="Genomic_DNA"/>
</dbReference>
<reference key="1">
    <citation type="journal article" date="2000" name="Nature">
        <title>Sequence and analysis of chromosome 3 of the plant Arabidopsis thaliana.</title>
        <authorList>
            <consortium name="European Union Chromosome 3 Arabidopsis Sequencing Consortium"/>
            <consortium name="Institute for Genomic Research"/>
            <consortium name="Kazusa DNA Research Institute"/>
            <person name="Salanoubat M."/>
            <person name="Lemcke K."/>
            <person name="Rieger M."/>
            <person name="Ansorge W."/>
            <person name="Unseld M."/>
            <person name="Fartmann B."/>
            <person name="Valle G."/>
            <person name="Blocker H."/>
            <person name="Perez-Alonso M."/>
            <person name="Obermaier B."/>
            <person name="Delseny M."/>
            <person name="Boutry M."/>
            <person name="Grivell L.A."/>
            <person name="Mache R."/>
            <person name="Puigdomenech P."/>
            <person name="De Simone V."/>
            <person name="Choisne N."/>
            <person name="Artiguenave F."/>
            <person name="Robert C."/>
            <person name="Brottier P."/>
            <person name="Wincker P."/>
            <person name="Cattolico L."/>
            <person name="Weissenbach J."/>
            <person name="Saurin W."/>
            <person name="Quetier F."/>
            <person name="Schafer M."/>
            <person name="Muller-Auer S."/>
            <person name="Gabel C."/>
            <person name="Fuchs M."/>
            <person name="Benes V."/>
            <person name="Wurmbach E."/>
            <person name="Drzonek H."/>
            <person name="Erfle H."/>
            <person name="Jordan N."/>
            <person name="Bangert S."/>
            <person name="Wiedelmann R."/>
            <person name="Kranz H."/>
            <person name="Voss H."/>
            <person name="Holland R."/>
            <person name="Brandt P."/>
            <person name="Nyakatura G."/>
            <person name="Vezzi A."/>
            <person name="D'Angelo M."/>
            <person name="Pallavicini A."/>
            <person name="Toppo S."/>
            <person name="Simionati B."/>
            <person name="Conrad A."/>
            <person name="Hornischer K."/>
            <person name="Kauer G."/>
            <person name="Lohnert T.H."/>
            <person name="Nordsiek G."/>
            <person name="Reichelt J."/>
            <person name="Scharfe M."/>
            <person name="Schon O."/>
            <person name="Bargues M."/>
            <person name="Terol J."/>
            <person name="Climent J."/>
            <person name="Navarro P."/>
            <person name="Collado C."/>
            <person name="Perez-Perez A."/>
            <person name="Ottenwalder B."/>
            <person name="Duchemin D."/>
            <person name="Cooke R."/>
            <person name="Laudie M."/>
            <person name="Berger-Llauro C."/>
            <person name="Purnelle B."/>
            <person name="Masuy D."/>
            <person name="de Haan M."/>
            <person name="Maarse A.C."/>
            <person name="Alcaraz J.P."/>
            <person name="Cottet A."/>
            <person name="Casacuberta E."/>
            <person name="Monfort A."/>
            <person name="Argiriou A."/>
            <person name="flores M."/>
            <person name="Liguori R."/>
            <person name="Vitale D."/>
            <person name="Mannhaupt G."/>
            <person name="Haase D."/>
            <person name="Schoof H."/>
            <person name="Rudd S."/>
            <person name="Zaccaria P."/>
            <person name="Mewes H.W."/>
            <person name="Mayer K.F."/>
            <person name="Kaul S."/>
            <person name="Town C.D."/>
            <person name="Koo H.L."/>
            <person name="Tallon L.J."/>
            <person name="Jenkins J."/>
            <person name="Rooney T."/>
            <person name="Rizzo M."/>
            <person name="Walts A."/>
            <person name="Utterback T."/>
            <person name="Fujii C.Y."/>
            <person name="Shea T.P."/>
            <person name="Creasy T.H."/>
            <person name="Haas B."/>
            <person name="Maiti R."/>
            <person name="Wu D."/>
            <person name="Peterson J."/>
            <person name="Van Aken S."/>
            <person name="Pai G."/>
            <person name="Militscher J."/>
            <person name="Sellers P."/>
            <person name="Gill J.E."/>
            <person name="Feldblyum T.V."/>
            <person name="Preuss D."/>
            <person name="Lin X."/>
            <person name="Nierman W.C."/>
            <person name="Salzberg S.L."/>
            <person name="White O."/>
            <person name="Venter J.C."/>
            <person name="Fraser C.M."/>
            <person name="Kaneko T."/>
            <person name="Nakamura Y."/>
            <person name="Sato S."/>
            <person name="Kato T."/>
            <person name="Asamizu E."/>
            <person name="Sasamoto S."/>
            <person name="Kimura T."/>
            <person name="Idesawa K."/>
            <person name="Kawashima K."/>
            <person name="Kishida Y."/>
            <person name="Kiyokawa C."/>
            <person name="Kohara M."/>
            <person name="Matsumoto M."/>
            <person name="Matsuno A."/>
            <person name="Muraki A."/>
            <person name="Nakayama S."/>
            <person name="Nakazaki N."/>
            <person name="Shinpo S."/>
            <person name="Takeuchi C."/>
            <person name="Wada T."/>
            <person name="Watanabe A."/>
            <person name="Yamada M."/>
            <person name="Yasuda M."/>
            <person name="Tabata S."/>
        </authorList>
    </citation>
    <scope>NUCLEOTIDE SEQUENCE [LARGE SCALE GENOMIC DNA]</scope>
    <source>
        <strain>cv. Columbia</strain>
    </source>
</reference>
<dbReference type="InterPro" id="IPR029058">
    <property type="entry name" value="AB_hydrolase_fold"/>
</dbReference>
<proteinExistence type="inferred from homology"/>
<accession>Q9SGA1</accession>
<keyword evidence="3" id="KW-0012">Acyltransferase</keyword>
<sequence>MAATGFHTLSAVGLFNGEKHKHPLGVTLPPARRFSASVTVFSSRLVDYEQPFVKSFWNYLEAAKDFIRPEDNGPSRWFSPLERSKDPCDGAPLLLFLPVFLIAVVVDSAERCLFLQGCLISGACTYQRAIALLSQIFLSDSLTLWMLLDLVAMVETTVKYENQRSPGKPIYLVGESLGACIALAVAACNPDIDLVLILSNPATSFGHSSLQHLAPLVKALPDQLNLAFPSVLSLIPVLSNMVKNLTMQILADTFRRETLLWKLKLLDAAAIFANAHLHLVQAQTLILSSGNDQILPSKYEGKRLRKKLLKCEVRSFKDNGHCLFLEDGIDLVSIIKATSFYRRGSRQDYVSDYIPPTISEFNKSYGINRLLEVIMGPVFLSTTEDGKVVRGLGGIPSEGPVLLVGNHMLLASDKISLPGQFVHERNINLRPLVHPMMFSRLRDGLLPDVSVYDMLRMMGSVPISGTHLHNLLSAKSHILLFPGGIREALHRKGEEYKLMWPEKAEFVRAAAKFGAKIVPFCGVGEDDFLKVVVDYNDQIKVPLVKEVLKRVTAEGPEVRGSLEGEEGNQDFHMPGVIPKCPGRYYYYFGKEIKTGAEELRDRDKAKEVYADVKKEVERCIKFVKQRREEDPYRPLLPRLKYHLQHGLLSQVPTFHF</sequence>
<evidence type="ECO:0000256" key="3">
    <source>
        <dbReference type="ARBA" id="ARBA00023315"/>
    </source>
</evidence>
<dbReference type="AlphaFoldDB" id="Q9SGA1"/>
<dbReference type="Pfam" id="PF12146">
    <property type="entry name" value="Hydrolase_4"/>
    <property type="match status" value="1"/>
</dbReference>
<comment type="similarity">
    <text evidence="1">Belongs to the diacylglycerol acyltransferase family.</text>
</comment>
<dbReference type="GO" id="GO:0019432">
    <property type="term" value="P:triglyceride biosynthetic process"/>
    <property type="evidence" value="ECO:0007669"/>
    <property type="project" value="UniProtKB-ARBA"/>
</dbReference>
<evidence type="ECO:0000256" key="1">
    <source>
        <dbReference type="ARBA" id="ARBA00005420"/>
    </source>
</evidence>
<dbReference type="ExpressionAtlas" id="Q9SGA1">
    <property type="expression patterns" value="baseline and differential"/>
</dbReference>
<dbReference type="PANTHER" id="PTHR22753:SF32">
    <property type="entry name" value="TRANSFERASE"/>
    <property type="match status" value="1"/>
</dbReference>
<dbReference type="ESTHER" id="arath-At3g02030">
    <property type="family name" value="6_AlphaBeta_hydrolase"/>
</dbReference>
<organism evidence="5">
    <name type="scientific">Arabidopsis thaliana</name>
    <name type="common">Mouse-ear cress</name>
    <dbReference type="NCBI Taxonomy" id="3702"/>
    <lineage>
        <taxon>Eukaryota</taxon>
        <taxon>Viridiplantae</taxon>
        <taxon>Streptophyta</taxon>
        <taxon>Embryophyta</taxon>
        <taxon>Tracheophyta</taxon>
        <taxon>Spermatophyta</taxon>
        <taxon>Magnoliopsida</taxon>
        <taxon>eudicotyledons</taxon>
        <taxon>Gunneridae</taxon>
        <taxon>Pentapetalae</taxon>
        <taxon>rosids</taxon>
        <taxon>malvids</taxon>
        <taxon>Brassicales</taxon>
        <taxon>Brassicaceae</taxon>
        <taxon>Camelineae</taxon>
        <taxon>Arabidopsis</taxon>
    </lineage>
</organism>
<protein>
    <submittedName>
        <fullName evidence="5">F1C9.19 protein</fullName>
    </submittedName>
</protein>
<evidence type="ECO:0000259" key="4">
    <source>
        <dbReference type="Pfam" id="PF12146"/>
    </source>
</evidence>
<name>Q9SGA1_ARATH</name>
<dbReference type="SUPFAM" id="SSF53474">
    <property type="entry name" value="alpha/beta-Hydrolases"/>
    <property type="match status" value="1"/>
</dbReference>